<proteinExistence type="predicted"/>
<reference evidence="7 8" key="1">
    <citation type="submission" date="2016-06" db="EMBL/GenBank/DDBJ databases">
        <title>Genome sequence of endosymbiont of Candidatus Endolucinida thiodiazotropha.</title>
        <authorList>
            <person name="Poehlein A."/>
            <person name="Koenig S."/>
            <person name="Heiden S.E."/>
            <person name="Thuermer A."/>
            <person name="Voget S."/>
            <person name="Daniel R."/>
            <person name="Markert S."/>
            <person name="Gros O."/>
            <person name="Schweder T."/>
        </authorList>
    </citation>
    <scope>NUCLEOTIDE SEQUENCE [LARGE SCALE GENOMIC DNA]</scope>
    <source>
        <strain evidence="7 8">COS</strain>
    </source>
</reference>
<dbReference type="SUPFAM" id="SSF141868">
    <property type="entry name" value="EAL domain-like"/>
    <property type="match status" value="1"/>
</dbReference>
<feature type="domain" description="PAC" evidence="4">
    <location>
        <begin position="243"/>
        <end position="307"/>
    </location>
</feature>
<evidence type="ECO:0000313" key="8">
    <source>
        <dbReference type="Proteomes" id="UP000094769"/>
    </source>
</evidence>
<dbReference type="InterPro" id="IPR043128">
    <property type="entry name" value="Rev_trsase/Diguanyl_cyclase"/>
</dbReference>
<dbReference type="PROSITE" id="PS50887">
    <property type="entry name" value="GGDEF"/>
    <property type="match status" value="2"/>
</dbReference>
<dbReference type="InterPro" id="IPR052155">
    <property type="entry name" value="Biofilm_reg_signaling"/>
</dbReference>
<evidence type="ECO:0000259" key="5">
    <source>
        <dbReference type="PROSITE" id="PS50883"/>
    </source>
</evidence>
<gene>
    <name evidence="7" type="primary">cph2_4</name>
    <name evidence="7" type="ORF">CODIS_07480</name>
</gene>
<dbReference type="SMART" id="SM00052">
    <property type="entry name" value="EAL"/>
    <property type="match status" value="1"/>
</dbReference>
<dbReference type="NCBIfam" id="TIGR00254">
    <property type="entry name" value="GGDEF"/>
    <property type="match status" value="2"/>
</dbReference>
<feature type="transmembrane region" description="Helical" evidence="3">
    <location>
        <begin position="6"/>
        <end position="27"/>
    </location>
</feature>
<dbReference type="FunFam" id="3.30.70.270:FF:000001">
    <property type="entry name" value="Diguanylate cyclase domain protein"/>
    <property type="match status" value="1"/>
</dbReference>
<dbReference type="CDD" id="cd01948">
    <property type="entry name" value="EAL"/>
    <property type="match status" value="1"/>
</dbReference>
<keyword evidence="2" id="KW-0175">Coiled coil</keyword>
<feature type="domain" description="GGDEF" evidence="6">
    <location>
        <begin position="360"/>
        <end position="493"/>
    </location>
</feature>
<dbReference type="InterPro" id="IPR001633">
    <property type="entry name" value="EAL_dom"/>
</dbReference>
<dbReference type="OrthoDB" id="5620448at2"/>
<organism evidence="7 8">
    <name type="scientific">Candidatus Thiodiazotropha endolucinida</name>
    <dbReference type="NCBI Taxonomy" id="1655433"/>
    <lineage>
        <taxon>Bacteria</taxon>
        <taxon>Pseudomonadati</taxon>
        <taxon>Pseudomonadota</taxon>
        <taxon>Gammaproteobacteria</taxon>
        <taxon>Chromatiales</taxon>
        <taxon>Sedimenticolaceae</taxon>
        <taxon>Candidatus Thiodiazotropha</taxon>
    </lineage>
</organism>
<dbReference type="Gene3D" id="3.30.450.20">
    <property type="entry name" value="PAS domain"/>
    <property type="match status" value="1"/>
</dbReference>
<dbReference type="InterPro" id="IPR000014">
    <property type="entry name" value="PAS"/>
</dbReference>
<evidence type="ECO:0000256" key="2">
    <source>
        <dbReference type="SAM" id="Coils"/>
    </source>
</evidence>
<evidence type="ECO:0000256" key="3">
    <source>
        <dbReference type="SAM" id="Phobius"/>
    </source>
</evidence>
<evidence type="ECO:0000256" key="1">
    <source>
        <dbReference type="ARBA" id="ARBA00001946"/>
    </source>
</evidence>
<feature type="domain" description="EAL" evidence="5">
    <location>
        <begin position="741"/>
        <end position="996"/>
    </location>
</feature>
<dbReference type="InterPro" id="IPR000700">
    <property type="entry name" value="PAS-assoc_C"/>
</dbReference>
<dbReference type="Gene3D" id="3.20.20.450">
    <property type="entry name" value="EAL domain"/>
    <property type="match status" value="1"/>
</dbReference>
<dbReference type="PANTHER" id="PTHR44757">
    <property type="entry name" value="DIGUANYLATE CYCLASE DGCP"/>
    <property type="match status" value="1"/>
</dbReference>
<evidence type="ECO:0000259" key="4">
    <source>
        <dbReference type="PROSITE" id="PS50113"/>
    </source>
</evidence>
<dbReference type="Pfam" id="PF13426">
    <property type="entry name" value="PAS_9"/>
    <property type="match status" value="1"/>
</dbReference>
<dbReference type="EMBL" id="MARB01000003">
    <property type="protein sequence ID" value="ODJ89135.1"/>
    <property type="molecule type" value="Genomic_DNA"/>
</dbReference>
<protein>
    <submittedName>
        <fullName evidence="7">Phytochrome-like protein cph2</fullName>
    </submittedName>
</protein>
<comment type="cofactor">
    <cofactor evidence="1">
        <name>Mg(2+)</name>
        <dbReference type="ChEBI" id="CHEBI:18420"/>
    </cofactor>
</comment>
<feature type="coiled-coil region" evidence="2">
    <location>
        <begin position="522"/>
        <end position="549"/>
    </location>
</feature>
<dbReference type="PROSITE" id="PS50113">
    <property type="entry name" value="PAC"/>
    <property type="match status" value="1"/>
</dbReference>
<dbReference type="CDD" id="cd00130">
    <property type="entry name" value="PAS"/>
    <property type="match status" value="1"/>
</dbReference>
<dbReference type="Pfam" id="PF00563">
    <property type="entry name" value="EAL"/>
    <property type="match status" value="1"/>
</dbReference>
<evidence type="ECO:0000313" key="7">
    <source>
        <dbReference type="EMBL" id="ODJ89135.1"/>
    </source>
</evidence>
<dbReference type="PROSITE" id="PS50883">
    <property type="entry name" value="EAL"/>
    <property type="match status" value="1"/>
</dbReference>
<dbReference type="NCBIfam" id="TIGR00229">
    <property type="entry name" value="sensory_box"/>
    <property type="match status" value="1"/>
</dbReference>
<feature type="transmembrane region" description="Helical" evidence="3">
    <location>
        <begin position="143"/>
        <end position="164"/>
    </location>
</feature>
<dbReference type="CDD" id="cd01949">
    <property type="entry name" value="GGDEF"/>
    <property type="match status" value="2"/>
</dbReference>
<dbReference type="InterPro" id="IPR000160">
    <property type="entry name" value="GGDEF_dom"/>
</dbReference>
<comment type="caution">
    <text evidence="7">The sequence shown here is derived from an EMBL/GenBank/DDBJ whole genome shotgun (WGS) entry which is preliminary data.</text>
</comment>
<dbReference type="InterPro" id="IPR035919">
    <property type="entry name" value="EAL_sf"/>
</dbReference>
<dbReference type="SUPFAM" id="SSF55785">
    <property type="entry name" value="PYP-like sensor domain (PAS domain)"/>
    <property type="match status" value="1"/>
</dbReference>
<keyword evidence="3" id="KW-1133">Transmembrane helix</keyword>
<dbReference type="Gene3D" id="3.30.70.270">
    <property type="match status" value="2"/>
</dbReference>
<keyword evidence="8" id="KW-1185">Reference proteome</keyword>
<name>A0A7Z0VPL5_9GAMM</name>
<keyword evidence="3" id="KW-0472">Membrane</keyword>
<dbReference type="Pfam" id="PF00990">
    <property type="entry name" value="GGDEF"/>
    <property type="match status" value="3"/>
</dbReference>
<keyword evidence="3" id="KW-0812">Transmembrane</keyword>
<evidence type="ECO:0000259" key="6">
    <source>
        <dbReference type="PROSITE" id="PS50887"/>
    </source>
</evidence>
<dbReference type="GO" id="GO:0003824">
    <property type="term" value="F:catalytic activity"/>
    <property type="evidence" value="ECO:0007669"/>
    <property type="project" value="UniProtKB-ARBA"/>
</dbReference>
<dbReference type="SMART" id="SM00267">
    <property type="entry name" value="GGDEF"/>
    <property type="match status" value="2"/>
</dbReference>
<accession>A0A7Z0VPL5</accession>
<dbReference type="InterPro" id="IPR035965">
    <property type="entry name" value="PAS-like_dom_sf"/>
</dbReference>
<sequence>MRPLILSYKLGIVAIIITLGVLTLLQLSNSAPEGDRRQESNQMKTATGTASRLSSLASLDHHPSVESLLNEVVEEHAAIISATVYLNDGIHLEVGGHHSHSGELVTDRPIYKEIKVPIEKNDRVLGTLELAFGHPSDVMQYSLIELAVFALITLLLILITYLFFNKKFTQHFDTISIIPEKVRNAFNALSEGLVIVNEKERIVLANDSFIAKTGQKNREEVIGKKIGHMQWKQREGGMDGDILPWHFSLYNCERKTGVPVRLEYSNKTKTFSVNTAPIFDSLGTIRGVLATFDDLTDLEKQHRKLSSTLRKLRSSEKALRDKTVELEYLATRDPLTGCLNRRAFFDKLDMLFEQSRSKGHDLVFMMVDIDNFKWINDLYGHANGDKIIKLVAEILNNNSRPEDVVGRYGGDEFTLALPNADIKQATTIADRLRLDIQNKCRTLFTNRQQVTLCFGLAALQQQMEDSILLVNNADDALYAAKQQGKNQVIVWKPGLKKNIERDNDKAEEIIPAPENAIDSATAGLLQAEVDNLQTIVKRLESELEYTRDEIGKLGKSDELTGLPVKLLFDDRVSRDIIRAERNKHAVAVVSLDIDNFSRINKAFGQGIGDQILKIVAERLIDSLRRSDTVAVLDKEEDDEIPAITRLNNDEFALVLSDIKDIKSVTWVIRRILGRLKKTMEVDNQELFVSFSVGAAFYPHDGDTTFDLLQMAYSARHAAKSNPGSNNIKFFSRDLNRNAFHDIWLEMQFYKAIIQQQFEVVYQPKIDAKTGLITSMEALTRWTHPKVGPIPPDDFIPVAEHTGLINKLGNWVFKKACLDLRRWHKMGFCDLRIAVNLSPVQLREESTLSERFLRICNKRKIPPNKVELEITESTLIENFEQTQAAMHTMSKAGIQFTLDDFGKGFSSLSYLHNLPIRNIKIDREFIDSTLPDSQNLIIVKAIISMAKSLGLKVAAIGVETETQKHMLSQLECDEIQGSFYSDPVTMEQATDLLQTYNG</sequence>
<dbReference type="PANTHER" id="PTHR44757:SF2">
    <property type="entry name" value="BIOFILM ARCHITECTURE MAINTENANCE PROTEIN MBAA"/>
    <property type="match status" value="1"/>
</dbReference>
<feature type="domain" description="GGDEF" evidence="6">
    <location>
        <begin position="584"/>
        <end position="732"/>
    </location>
</feature>
<dbReference type="AlphaFoldDB" id="A0A7Z0VPL5"/>
<dbReference type="SUPFAM" id="SSF55073">
    <property type="entry name" value="Nucleotide cyclase"/>
    <property type="match status" value="2"/>
</dbReference>
<dbReference type="InterPro" id="IPR029787">
    <property type="entry name" value="Nucleotide_cyclase"/>
</dbReference>
<dbReference type="Proteomes" id="UP000094769">
    <property type="component" value="Unassembled WGS sequence"/>
</dbReference>